<dbReference type="SUPFAM" id="SSF143800">
    <property type="entry name" value="L28p-like"/>
    <property type="match status" value="1"/>
</dbReference>
<evidence type="ECO:0000313" key="8">
    <source>
        <dbReference type="Proteomes" id="UP000234882"/>
    </source>
</evidence>
<gene>
    <name evidence="5" type="primary">rpmB</name>
    <name evidence="7" type="ORF">CYR75_00660</name>
</gene>
<evidence type="ECO:0000256" key="6">
    <source>
        <dbReference type="SAM" id="MobiDB-lite"/>
    </source>
</evidence>
<dbReference type="NCBIfam" id="TIGR00009">
    <property type="entry name" value="L28"/>
    <property type="match status" value="1"/>
</dbReference>
<dbReference type="GO" id="GO:0003735">
    <property type="term" value="F:structural constituent of ribosome"/>
    <property type="evidence" value="ECO:0007669"/>
    <property type="project" value="InterPro"/>
</dbReference>
<dbReference type="KEGG" id="paru:CYR75_00660"/>
<keyword evidence="8" id="KW-1185">Reference proteome</keyword>
<keyword evidence="2 5" id="KW-0689">Ribosomal protein</keyword>
<dbReference type="Pfam" id="PF00830">
    <property type="entry name" value="Ribosomal_L28"/>
    <property type="match status" value="1"/>
</dbReference>
<dbReference type="InterPro" id="IPR037147">
    <property type="entry name" value="Ribosomal_bL28_sf"/>
</dbReference>
<evidence type="ECO:0000256" key="4">
    <source>
        <dbReference type="ARBA" id="ARBA00035174"/>
    </source>
</evidence>
<proteinExistence type="inferred from homology"/>
<dbReference type="HAMAP" id="MF_00373">
    <property type="entry name" value="Ribosomal_bL28"/>
    <property type="match status" value="1"/>
</dbReference>
<dbReference type="InterPro" id="IPR026569">
    <property type="entry name" value="Ribosomal_bL28"/>
</dbReference>
<feature type="region of interest" description="Disordered" evidence="6">
    <location>
        <begin position="1"/>
        <end position="20"/>
    </location>
</feature>
<dbReference type="RefSeq" id="WP_101498392.1">
    <property type="nucleotide sequence ID" value="NZ_CP025583.1"/>
</dbReference>
<dbReference type="InterPro" id="IPR034704">
    <property type="entry name" value="Ribosomal_bL28/bL31-like_sf"/>
</dbReference>
<protein>
    <recommendedName>
        <fullName evidence="4 5">Large ribosomal subunit protein bL28</fullName>
    </recommendedName>
</protein>
<dbReference type="PANTHER" id="PTHR13528">
    <property type="entry name" value="39S RIBOSOMAL PROTEIN L28, MITOCHONDRIAL"/>
    <property type="match status" value="1"/>
</dbReference>
<evidence type="ECO:0000256" key="2">
    <source>
        <dbReference type="ARBA" id="ARBA00022980"/>
    </source>
</evidence>
<dbReference type="Gene3D" id="2.30.170.40">
    <property type="entry name" value="Ribosomal protein L28/L24"/>
    <property type="match status" value="1"/>
</dbReference>
<evidence type="ECO:0000256" key="3">
    <source>
        <dbReference type="ARBA" id="ARBA00023274"/>
    </source>
</evidence>
<name>A0A2K9MBJ8_9RHOB</name>
<reference evidence="8" key="1">
    <citation type="submission" date="2017-12" db="EMBL/GenBank/DDBJ databases">
        <title>Genomic analysis of Paracoccus sp. CBA4604.</title>
        <authorList>
            <person name="Roh S.W."/>
            <person name="Kim J.Y."/>
            <person name="Kim J.S."/>
        </authorList>
    </citation>
    <scope>NUCLEOTIDE SEQUENCE [LARGE SCALE GENOMIC DNA]</scope>
    <source>
        <strain evidence="8">CBA4604</strain>
    </source>
</reference>
<organism evidence="7 8">
    <name type="scientific">Paracoccus jeotgali</name>
    <dbReference type="NCBI Taxonomy" id="2065379"/>
    <lineage>
        <taxon>Bacteria</taxon>
        <taxon>Pseudomonadati</taxon>
        <taxon>Pseudomonadota</taxon>
        <taxon>Alphaproteobacteria</taxon>
        <taxon>Rhodobacterales</taxon>
        <taxon>Paracoccaceae</taxon>
        <taxon>Paracoccus</taxon>
    </lineage>
</organism>
<dbReference type="Proteomes" id="UP000234882">
    <property type="component" value="Chromosome"/>
</dbReference>
<dbReference type="OrthoDB" id="9805609at2"/>
<dbReference type="InterPro" id="IPR001383">
    <property type="entry name" value="Ribosomal_bL28_bact-type"/>
</dbReference>
<evidence type="ECO:0000256" key="1">
    <source>
        <dbReference type="ARBA" id="ARBA00008760"/>
    </source>
</evidence>
<dbReference type="EMBL" id="CP025583">
    <property type="protein sequence ID" value="AUM73008.1"/>
    <property type="molecule type" value="Genomic_DNA"/>
</dbReference>
<evidence type="ECO:0000256" key="5">
    <source>
        <dbReference type="HAMAP-Rule" id="MF_00373"/>
    </source>
</evidence>
<dbReference type="AlphaFoldDB" id="A0A2K9MBJ8"/>
<dbReference type="GO" id="GO:0006412">
    <property type="term" value="P:translation"/>
    <property type="evidence" value="ECO:0007669"/>
    <property type="project" value="UniProtKB-UniRule"/>
</dbReference>
<accession>A0A2K9MBJ8</accession>
<comment type="similarity">
    <text evidence="1 5">Belongs to the bacterial ribosomal protein bL28 family.</text>
</comment>
<keyword evidence="3 5" id="KW-0687">Ribonucleoprotein</keyword>
<dbReference type="GO" id="GO:0022625">
    <property type="term" value="C:cytosolic large ribosomal subunit"/>
    <property type="evidence" value="ECO:0007669"/>
    <property type="project" value="TreeGrafter"/>
</dbReference>
<dbReference type="PANTHER" id="PTHR13528:SF2">
    <property type="entry name" value="LARGE RIBOSOMAL SUBUNIT PROTEIN BL28M"/>
    <property type="match status" value="1"/>
</dbReference>
<evidence type="ECO:0000313" key="7">
    <source>
        <dbReference type="EMBL" id="AUM73008.1"/>
    </source>
</evidence>
<sequence>MSRVCELTGKGPMSGNKVSHANNKTRRRFLPNLNDVSLTSEKTGRSYSLRISAAALRSVDHRGGLDAFLAKARDVELSARALKIKKEISEAGDSAAHLSV</sequence>